<dbReference type="AlphaFoldDB" id="A0A8X7WSW2"/>
<feature type="non-terminal residue" evidence="1">
    <location>
        <position position="140"/>
    </location>
</feature>
<accession>A0A8X7WSW2</accession>
<comment type="caution">
    <text evidence="1">The sequence shown here is derived from an EMBL/GenBank/DDBJ whole genome shotgun (WGS) entry which is preliminary data.</text>
</comment>
<organism evidence="1 2">
    <name type="scientific">Polypterus senegalus</name>
    <name type="common">Senegal bichir</name>
    <dbReference type="NCBI Taxonomy" id="55291"/>
    <lineage>
        <taxon>Eukaryota</taxon>
        <taxon>Metazoa</taxon>
        <taxon>Chordata</taxon>
        <taxon>Craniata</taxon>
        <taxon>Vertebrata</taxon>
        <taxon>Euteleostomi</taxon>
        <taxon>Actinopterygii</taxon>
        <taxon>Polypteriformes</taxon>
        <taxon>Polypteridae</taxon>
        <taxon>Polypterus</taxon>
    </lineage>
</organism>
<feature type="non-terminal residue" evidence="1">
    <location>
        <position position="1"/>
    </location>
</feature>
<proteinExistence type="predicted"/>
<protein>
    <submittedName>
        <fullName evidence="1">GLRA1 protein</fullName>
    </submittedName>
</protein>
<evidence type="ECO:0000313" key="2">
    <source>
        <dbReference type="Proteomes" id="UP000886611"/>
    </source>
</evidence>
<evidence type="ECO:0000313" key="1">
    <source>
        <dbReference type="EMBL" id="KAG2455415.1"/>
    </source>
</evidence>
<dbReference type="EMBL" id="JAATIS010009265">
    <property type="protein sequence ID" value="KAG2455415.1"/>
    <property type="molecule type" value="Genomic_DNA"/>
</dbReference>
<sequence length="140" mass="15822">TTPMAPSEFLDKLMGKVSGYDARIRPNFKVKTFDENVVRDGQQLIPANTSRLFDGVLPATWRCPGFPQGIMENGVRLHSPAGYRGCRQGMLQGDTRIVVSIITRKYSQVIGMEGQEHFRVTDYLKVFGKPSKLSWSWQEV</sequence>
<gene>
    <name evidence="1" type="primary">Glra1_0</name>
    <name evidence="1" type="ORF">GTO96_0007213</name>
</gene>
<dbReference type="Proteomes" id="UP000886611">
    <property type="component" value="Unassembled WGS sequence"/>
</dbReference>
<name>A0A8X7WSW2_POLSE</name>
<keyword evidence="2" id="KW-1185">Reference proteome</keyword>
<reference evidence="1 2" key="1">
    <citation type="journal article" date="2021" name="Cell">
        <title>Tracing the genetic footprints of vertebrate landing in non-teleost ray-finned fishes.</title>
        <authorList>
            <person name="Bi X."/>
            <person name="Wang K."/>
            <person name="Yang L."/>
            <person name="Pan H."/>
            <person name="Jiang H."/>
            <person name="Wei Q."/>
            <person name="Fang M."/>
            <person name="Yu H."/>
            <person name="Zhu C."/>
            <person name="Cai Y."/>
            <person name="He Y."/>
            <person name="Gan X."/>
            <person name="Zeng H."/>
            <person name="Yu D."/>
            <person name="Zhu Y."/>
            <person name="Jiang H."/>
            <person name="Qiu Q."/>
            <person name="Yang H."/>
            <person name="Zhang Y.E."/>
            <person name="Wang W."/>
            <person name="Zhu M."/>
            <person name="He S."/>
            <person name="Zhang G."/>
        </authorList>
    </citation>
    <scope>NUCLEOTIDE SEQUENCE [LARGE SCALE GENOMIC DNA]</scope>
    <source>
        <strain evidence="1">Bchr_013</strain>
    </source>
</reference>